<protein>
    <submittedName>
        <fullName evidence="1">Uncharacterized protein</fullName>
    </submittedName>
</protein>
<evidence type="ECO:0000313" key="2">
    <source>
        <dbReference type="Proteomes" id="UP000198287"/>
    </source>
</evidence>
<reference evidence="1 2" key="1">
    <citation type="submission" date="2015-12" db="EMBL/GenBank/DDBJ databases">
        <title>The genome of Folsomia candida.</title>
        <authorList>
            <person name="Faddeeva A."/>
            <person name="Derks M.F."/>
            <person name="Anvar Y."/>
            <person name="Smit S."/>
            <person name="Van Straalen N."/>
            <person name="Roelofs D."/>
        </authorList>
    </citation>
    <scope>NUCLEOTIDE SEQUENCE [LARGE SCALE GENOMIC DNA]</scope>
    <source>
        <strain evidence="1 2">VU population</strain>
        <tissue evidence="1">Whole body</tissue>
    </source>
</reference>
<accession>A0A226DRE9</accession>
<dbReference type="OrthoDB" id="6077919at2759"/>
<keyword evidence="2" id="KW-1185">Reference proteome</keyword>
<sequence>MKFAMYEIDLYLKPDHVMNLLHRGVHQMRAVKFEAMIIKNKRPGWNCDVIDKMALLVERFYQDFSTFVNQPEFHGVKRVTLNVEYLTPISILLEKFSASLEELDIKIKVVWINYERVSDKKYGFPDDFMFPKLKRLTLRFSDHKLGDLNKDGDPHNISDSKSLKKLLEASTRIEELVLKNYGQLPYDSLDSFNNLRKLTIYGKNRFFQTLLNLHDCLEKFMTFPTAQLRFFKLVFRDVDVQDDAEKALLCFLQKQRQSLKSLTLSFILIRRKNRSPIHGIHRVTLPRCMPNLEKLWISVEDDKLGSDSAHGFKLGSQVGKERGEFEIVDDTSKAPWVVQDGRECGQGLLCRGCNGSLVFGKLRQFQRDNLDSDYSDSELESE</sequence>
<gene>
    <name evidence="1" type="ORF">Fcan01_17765</name>
</gene>
<proteinExistence type="predicted"/>
<dbReference type="EMBL" id="LNIX01000013">
    <property type="protein sequence ID" value="OXA47640.1"/>
    <property type="molecule type" value="Genomic_DNA"/>
</dbReference>
<dbReference type="SUPFAM" id="SSF52047">
    <property type="entry name" value="RNI-like"/>
    <property type="match status" value="1"/>
</dbReference>
<name>A0A226DRE9_FOLCA</name>
<dbReference type="Proteomes" id="UP000198287">
    <property type="component" value="Unassembled WGS sequence"/>
</dbReference>
<organism evidence="1 2">
    <name type="scientific">Folsomia candida</name>
    <name type="common">Springtail</name>
    <dbReference type="NCBI Taxonomy" id="158441"/>
    <lineage>
        <taxon>Eukaryota</taxon>
        <taxon>Metazoa</taxon>
        <taxon>Ecdysozoa</taxon>
        <taxon>Arthropoda</taxon>
        <taxon>Hexapoda</taxon>
        <taxon>Collembola</taxon>
        <taxon>Entomobryomorpha</taxon>
        <taxon>Isotomoidea</taxon>
        <taxon>Isotomidae</taxon>
        <taxon>Proisotominae</taxon>
        <taxon>Folsomia</taxon>
    </lineage>
</organism>
<evidence type="ECO:0000313" key="1">
    <source>
        <dbReference type="EMBL" id="OXA47640.1"/>
    </source>
</evidence>
<comment type="caution">
    <text evidence="1">The sequence shown here is derived from an EMBL/GenBank/DDBJ whole genome shotgun (WGS) entry which is preliminary data.</text>
</comment>
<dbReference type="AlphaFoldDB" id="A0A226DRE9"/>